<organism evidence="2 3">
    <name type="scientific">Rossellomorea pakistanensis</name>
    <dbReference type="NCBI Taxonomy" id="992288"/>
    <lineage>
        <taxon>Bacteria</taxon>
        <taxon>Bacillati</taxon>
        <taxon>Bacillota</taxon>
        <taxon>Bacilli</taxon>
        <taxon>Bacillales</taxon>
        <taxon>Bacillaceae</taxon>
        <taxon>Rossellomorea</taxon>
    </lineage>
</organism>
<keyword evidence="3" id="KW-1185">Reference proteome</keyword>
<accession>A0ABS2N7Y1</accession>
<name>A0ABS2N7Y1_9BACI</name>
<comment type="caution">
    <text evidence="2">The sequence shown here is derived from an EMBL/GenBank/DDBJ whole genome shotgun (WGS) entry which is preliminary data.</text>
</comment>
<feature type="transmembrane region" description="Helical" evidence="1">
    <location>
        <begin position="61"/>
        <end position="81"/>
    </location>
</feature>
<protein>
    <submittedName>
        <fullName evidence="2">Biotin transporter BioY</fullName>
    </submittedName>
</protein>
<dbReference type="Proteomes" id="UP001646157">
    <property type="component" value="Unassembled WGS sequence"/>
</dbReference>
<feature type="transmembrane region" description="Helical" evidence="1">
    <location>
        <begin position="28"/>
        <end position="49"/>
    </location>
</feature>
<reference evidence="2 3" key="1">
    <citation type="submission" date="2021-01" db="EMBL/GenBank/DDBJ databases">
        <title>Genomic Encyclopedia of Type Strains, Phase IV (KMG-IV): sequencing the most valuable type-strain genomes for metagenomic binning, comparative biology and taxonomic classification.</title>
        <authorList>
            <person name="Goeker M."/>
        </authorList>
    </citation>
    <scope>NUCLEOTIDE SEQUENCE [LARGE SCALE GENOMIC DNA]</scope>
    <source>
        <strain evidence="2 3">DSM 24834</strain>
    </source>
</reference>
<evidence type="ECO:0000256" key="1">
    <source>
        <dbReference type="SAM" id="Phobius"/>
    </source>
</evidence>
<dbReference type="RefSeq" id="WP_205168163.1">
    <property type="nucleotide sequence ID" value="NZ_JAFBDZ010000001.1"/>
</dbReference>
<keyword evidence="1" id="KW-0812">Transmembrane</keyword>
<gene>
    <name evidence="2" type="ORF">JOC86_000493</name>
</gene>
<sequence length="95" mass="10768">MLIILVIFIFAGGWLLFVRNKSQGRSNWILCLIMLVIPVLFHIVGLPYASYLHDEGQAFGSAYLSFLLLFNSLIMLVVNIIKSINNKKNNTNIIN</sequence>
<evidence type="ECO:0000313" key="2">
    <source>
        <dbReference type="EMBL" id="MBM7583956.1"/>
    </source>
</evidence>
<evidence type="ECO:0000313" key="3">
    <source>
        <dbReference type="Proteomes" id="UP001646157"/>
    </source>
</evidence>
<dbReference type="EMBL" id="JAFBDZ010000001">
    <property type="protein sequence ID" value="MBM7583956.1"/>
    <property type="molecule type" value="Genomic_DNA"/>
</dbReference>
<keyword evidence="1" id="KW-0472">Membrane</keyword>
<proteinExistence type="predicted"/>
<keyword evidence="1" id="KW-1133">Transmembrane helix</keyword>